<protein>
    <recommendedName>
        <fullName evidence="2">Pseudouridine synthase RsuA/RluA-like domain-containing protein</fullName>
    </recommendedName>
</protein>
<dbReference type="Proteomes" id="UP001295423">
    <property type="component" value="Unassembled WGS sequence"/>
</dbReference>
<dbReference type="PANTHER" id="PTHR21600">
    <property type="entry name" value="MITOCHONDRIAL RNA PSEUDOURIDINE SYNTHASE"/>
    <property type="match status" value="1"/>
</dbReference>
<name>A0AAD2G917_9STRA</name>
<dbReference type="PANTHER" id="PTHR21600:SF88">
    <property type="entry name" value="RNA PSEUDOURIDINE SYNTHASE 5"/>
    <property type="match status" value="1"/>
</dbReference>
<sequence>MAATNVKTGDENEDYRLNNGRIYKYTYQYQRQSKHNKDDPTGCFITLLDYLSASSSKFSRAAWKRRILRGEISVDNHIVTNADYPMLPKTLEAGSNRLVPMVVSYHRPPWREPVVNVVEYSKENALRIPNANQLQILYQDEHMMVVHKPSGLPTMHSQTVCDYTILNALRHYAEQSSSLVTYASPPQPVHRLGVGTSGIVLIATSPLARKHLAEAIRDKRVTKIYRALVTNANTLPDELRIDCPIGPVKFPIGGGTIYAACPDRDSTTGGDSISNHVTCHDTGNSNTGTNNSNRTKKTPNKPSLSLVRVVRRLPETNHAVADVEIPTGRPHQIRIHMAYAGHPLVGDPLYLHGGIPDDTPRWYPKPNKLEEDMDTDNDDDDKQYCNRKDGLVKRVTLPRDCGYSLHAHSIRVEHPTLLNHDGTGKRWMTFIAPPPANLT</sequence>
<dbReference type="PROSITE" id="PS01129">
    <property type="entry name" value="PSI_RLU"/>
    <property type="match status" value="1"/>
</dbReference>
<feature type="region of interest" description="Disordered" evidence="1">
    <location>
        <begin position="364"/>
        <end position="384"/>
    </location>
</feature>
<comment type="caution">
    <text evidence="3">The sequence shown here is derived from an EMBL/GenBank/DDBJ whole genome shotgun (WGS) entry which is preliminary data.</text>
</comment>
<accession>A0AAD2G917</accession>
<dbReference type="GO" id="GO:0003723">
    <property type="term" value="F:RNA binding"/>
    <property type="evidence" value="ECO:0007669"/>
    <property type="project" value="InterPro"/>
</dbReference>
<dbReference type="InterPro" id="IPR020103">
    <property type="entry name" value="PsdUridine_synth_cat_dom_sf"/>
</dbReference>
<gene>
    <name evidence="3" type="ORF">CYCCA115_LOCUS20582</name>
</gene>
<feature type="compositionally biased region" description="Acidic residues" evidence="1">
    <location>
        <begin position="371"/>
        <end position="381"/>
    </location>
</feature>
<dbReference type="EMBL" id="CAKOGP040002180">
    <property type="protein sequence ID" value="CAJ1964337.1"/>
    <property type="molecule type" value="Genomic_DNA"/>
</dbReference>
<evidence type="ECO:0000259" key="2">
    <source>
        <dbReference type="Pfam" id="PF00849"/>
    </source>
</evidence>
<dbReference type="GO" id="GO:0009982">
    <property type="term" value="F:pseudouridine synthase activity"/>
    <property type="evidence" value="ECO:0007669"/>
    <property type="project" value="InterPro"/>
</dbReference>
<evidence type="ECO:0000313" key="4">
    <source>
        <dbReference type="Proteomes" id="UP001295423"/>
    </source>
</evidence>
<dbReference type="InterPro" id="IPR050188">
    <property type="entry name" value="RluA_PseudoU_synthase"/>
</dbReference>
<evidence type="ECO:0000313" key="3">
    <source>
        <dbReference type="EMBL" id="CAJ1964337.1"/>
    </source>
</evidence>
<dbReference type="Pfam" id="PF00849">
    <property type="entry name" value="PseudoU_synth_2"/>
    <property type="match status" value="1"/>
</dbReference>
<feature type="domain" description="Pseudouridine synthase RsuA/RluA-like" evidence="2">
    <location>
        <begin position="142"/>
        <end position="338"/>
    </location>
</feature>
<reference evidence="3" key="1">
    <citation type="submission" date="2023-08" db="EMBL/GenBank/DDBJ databases">
        <authorList>
            <person name="Audoor S."/>
            <person name="Bilcke G."/>
        </authorList>
    </citation>
    <scope>NUCLEOTIDE SEQUENCE</scope>
</reference>
<dbReference type="AlphaFoldDB" id="A0AAD2G917"/>
<dbReference type="InterPro" id="IPR006224">
    <property type="entry name" value="PsdUridine_synth_RluA-like_CS"/>
</dbReference>
<proteinExistence type="predicted"/>
<dbReference type="InterPro" id="IPR006145">
    <property type="entry name" value="PsdUridine_synth_RsuA/RluA"/>
</dbReference>
<dbReference type="Gene3D" id="3.30.2350.10">
    <property type="entry name" value="Pseudouridine synthase"/>
    <property type="match status" value="1"/>
</dbReference>
<feature type="region of interest" description="Disordered" evidence="1">
    <location>
        <begin position="269"/>
        <end position="302"/>
    </location>
</feature>
<evidence type="ECO:0000256" key="1">
    <source>
        <dbReference type="SAM" id="MobiDB-lite"/>
    </source>
</evidence>
<dbReference type="CDD" id="cd02869">
    <property type="entry name" value="PseudoU_synth_RluA_like"/>
    <property type="match status" value="1"/>
</dbReference>
<dbReference type="SUPFAM" id="SSF55120">
    <property type="entry name" value="Pseudouridine synthase"/>
    <property type="match status" value="1"/>
</dbReference>
<organism evidence="3 4">
    <name type="scientific">Cylindrotheca closterium</name>
    <dbReference type="NCBI Taxonomy" id="2856"/>
    <lineage>
        <taxon>Eukaryota</taxon>
        <taxon>Sar</taxon>
        <taxon>Stramenopiles</taxon>
        <taxon>Ochrophyta</taxon>
        <taxon>Bacillariophyta</taxon>
        <taxon>Bacillariophyceae</taxon>
        <taxon>Bacillariophycidae</taxon>
        <taxon>Bacillariales</taxon>
        <taxon>Bacillariaceae</taxon>
        <taxon>Cylindrotheca</taxon>
    </lineage>
</organism>
<feature type="compositionally biased region" description="Low complexity" evidence="1">
    <location>
        <begin position="282"/>
        <end position="293"/>
    </location>
</feature>
<dbReference type="GO" id="GO:0000455">
    <property type="term" value="P:enzyme-directed rRNA pseudouridine synthesis"/>
    <property type="evidence" value="ECO:0007669"/>
    <property type="project" value="TreeGrafter"/>
</dbReference>
<keyword evidence="4" id="KW-1185">Reference proteome</keyword>